<dbReference type="AlphaFoldDB" id="A0A6N8FN10"/>
<gene>
    <name evidence="1" type="ORF">GMD78_12275</name>
</gene>
<keyword evidence="2" id="KW-1185">Reference proteome</keyword>
<sequence>MNLQPRREKIAGQNEFLRNTQGIEVKTGGATLDSSAFTAGEYVKAGTAVFKDNASGLYKPWDTTVDTGTPATATGAGLTMNDVKIVEGQNPVVGVLAAGHPIESKCTYVNAAFKEATKGRIVFDI</sequence>
<proteinExistence type="predicted"/>
<protein>
    <recommendedName>
        <fullName evidence="3">Head decoration protein</fullName>
    </recommendedName>
</protein>
<evidence type="ECO:0008006" key="3">
    <source>
        <dbReference type="Google" id="ProtNLM"/>
    </source>
</evidence>
<dbReference type="RefSeq" id="WP_155669126.1">
    <property type="nucleotide sequence ID" value="NZ_WOCA01000009.1"/>
</dbReference>
<comment type="caution">
    <text evidence="1">The sequence shown here is derived from an EMBL/GenBank/DDBJ whole genome shotgun (WGS) entry which is preliminary data.</text>
</comment>
<evidence type="ECO:0000313" key="2">
    <source>
        <dbReference type="Proteomes" id="UP000469125"/>
    </source>
</evidence>
<accession>A0A6N8FN10</accession>
<organism evidence="1 2">
    <name type="scientific">Ornithinibacillus caprae</name>
    <dbReference type="NCBI Taxonomy" id="2678566"/>
    <lineage>
        <taxon>Bacteria</taxon>
        <taxon>Bacillati</taxon>
        <taxon>Bacillota</taxon>
        <taxon>Bacilli</taxon>
        <taxon>Bacillales</taxon>
        <taxon>Bacillaceae</taxon>
        <taxon>Ornithinibacillus</taxon>
    </lineage>
</organism>
<evidence type="ECO:0000313" key="1">
    <source>
        <dbReference type="EMBL" id="MUK89149.1"/>
    </source>
</evidence>
<dbReference type="Proteomes" id="UP000469125">
    <property type="component" value="Unassembled WGS sequence"/>
</dbReference>
<name>A0A6N8FN10_9BACI</name>
<reference evidence="1 2" key="1">
    <citation type="submission" date="2019-11" db="EMBL/GenBank/DDBJ databases">
        <authorList>
            <person name="Li X."/>
        </authorList>
    </citation>
    <scope>NUCLEOTIDE SEQUENCE [LARGE SCALE GENOMIC DNA]</scope>
    <source>
        <strain evidence="1 2">L9</strain>
    </source>
</reference>
<dbReference type="EMBL" id="WOCA01000009">
    <property type="protein sequence ID" value="MUK89149.1"/>
    <property type="molecule type" value="Genomic_DNA"/>
</dbReference>